<dbReference type="Proteomes" id="UP000267159">
    <property type="component" value="Unassembled WGS sequence"/>
</dbReference>
<reference evidence="2 4" key="1">
    <citation type="submission" date="2018-09" db="EMBL/GenBank/DDBJ databases">
        <title>Murine metabolic-syndrome-specific gut microbial biobank.</title>
        <authorList>
            <person name="Liu C."/>
        </authorList>
    </citation>
    <scope>NUCLEOTIDE SEQUENCE [LARGE SCALE GENOMIC DNA]</scope>
    <source>
        <strain evidence="2 4">0.1X-D8-26</strain>
    </source>
</reference>
<dbReference type="OrthoDB" id="9785375at2"/>
<proteinExistence type="predicted"/>
<dbReference type="EMBL" id="BLLS01000014">
    <property type="protein sequence ID" value="GFH85580.1"/>
    <property type="molecule type" value="Genomic_DNA"/>
</dbReference>
<evidence type="ECO:0000313" key="6">
    <source>
        <dbReference type="Proteomes" id="UP000491181"/>
    </source>
</evidence>
<dbReference type="Proteomes" id="UP000491181">
    <property type="component" value="Unassembled WGS sequence"/>
</dbReference>
<reference evidence="1 6" key="3">
    <citation type="journal article" date="2020" name="Microbiome">
        <title>Single-cell genomics of uncultured bacteria reveals dietary fiber responders in the mouse gut microbiota.</title>
        <authorList>
            <person name="Chijiiwa R."/>
            <person name="Hosokawa M."/>
            <person name="Kogawa M."/>
            <person name="Nishikawa Y."/>
            <person name="Ide K."/>
            <person name="Sakanashi C."/>
            <person name="Takahashi K."/>
            <person name="Takeyama H."/>
        </authorList>
    </citation>
    <scope>NUCLEOTIDE SEQUENCE [LARGE SCALE GENOMIC DNA]</scope>
    <source>
        <strain evidence="1">IMSAGC_001</strain>
    </source>
</reference>
<organism evidence="2 4">
    <name type="scientific">Bacteroides acidifaciens</name>
    <dbReference type="NCBI Taxonomy" id="85831"/>
    <lineage>
        <taxon>Bacteria</taxon>
        <taxon>Pseudomonadati</taxon>
        <taxon>Bacteroidota</taxon>
        <taxon>Bacteroidia</taxon>
        <taxon>Bacteroidales</taxon>
        <taxon>Bacteroidaceae</taxon>
        <taxon>Bacteroides</taxon>
    </lineage>
</organism>
<evidence type="ECO:0000313" key="3">
    <source>
        <dbReference type="EMBL" id="TFU47706.1"/>
    </source>
</evidence>
<protein>
    <submittedName>
        <fullName evidence="2">Glycosyltransferase family 2 protein</fullName>
    </submittedName>
</protein>
<dbReference type="Proteomes" id="UP000298073">
    <property type="component" value="Unassembled WGS sequence"/>
</dbReference>
<dbReference type="EMBL" id="SPPV01000032">
    <property type="protein sequence ID" value="TFU47706.1"/>
    <property type="molecule type" value="Genomic_DNA"/>
</dbReference>
<dbReference type="SUPFAM" id="SSF53448">
    <property type="entry name" value="Nucleotide-diphospho-sugar transferases"/>
    <property type="match status" value="1"/>
</dbReference>
<dbReference type="GO" id="GO:0016740">
    <property type="term" value="F:transferase activity"/>
    <property type="evidence" value="ECO:0007669"/>
    <property type="project" value="UniProtKB-KW"/>
</dbReference>
<dbReference type="InterPro" id="IPR029044">
    <property type="entry name" value="Nucleotide-diphossugar_trans"/>
</dbReference>
<name>A0A3L8A8I4_9BACE</name>
<dbReference type="RefSeq" id="WP_121765939.1">
    <property type="nucleotide sequence ID" value="NZ_BLLS01000014.1"/>
</dbReference>
<dbReference type="AlphaFoldDB" id="A0A3L8A8I4"/>
<evidence type="ECO:0000313" key="2">
    <source>
        <dbReference type="EMBL" id="RLT80344.1"/>
    </source>
</evidence>
<accession>A0A3L8A8I4</accession>
<comment type="caution">
    <text evidence="2">The sequence shown here is derived from an EMBL/GenBank/DDBJ whole genome shotgun (WGS) entry which is preliminary data.</text>
</comment>
<sequence length="334" mass="39393">MEQFNIPVALFLFKRGEKSAVIIDQIAKIKPKKIYLIGDGARNKDEELAVHSCRAMVEEHITWNCEIQRNYSNENRGVYDNIANGAKWVFEREPYAIFLEDDNFPALSFFRYCEELLYKYENDARVLWICGTNYMQKYEPEDGSDYVFTKLMLPCGWASWRSKFCRFYDGEMSLFRDSTIRSKVRKEYTNSLLYKQDLTAWEQVIYEVDNNKRIFSWDYQMAFCIRANNLFGIAPKYNLIKNIGADMESIHGGNTMDKEMTSRFCEVPIIELEFPLKHPKALMIDEGFERKTESIIIAPFKDRLKNTLINIIKAMLHIKKQESLSQKIHEMLKI</sequence>
<gene>
    <name evidence="2" type="ORF">D7Y07_08610</name>
    <name evidence="3" type="ORF">E4T97_14090</name>
    <name evidence="1" type="ORF">IMSAGC001_00984</name>
</gene>
<reference evidence="3 5" key="2">
    <citation type="submission" date="2019-03" db="EMBL/GenBank/DDBJ databases">
        <title>Diversity of the mouse oral microbiome.</title>
        <authorList>
            <person name="Joseph S."/>
            <person name="Aduse-Opoku J."/>
            <person name="Curtis M."/>
            <person name="Wade W."/>
            <person name="Hashim A."/>
        </authorList>
    </citation>
    <scope>NUCLEOTIDE SEQUENCE [LARGE SCALE GENOMIC DNA]</scope>
    <source>
        <strain evidence="3 5">P2318</strain>
    </source>
</reference>
<evidence type="ECO:0000313" key="5">
    <source>
        <dbReference type="Proteomes" id="UP000298073"/>
    </source>
</evidence>
<evidence type="ECO:0000313" key="1">
    <source>
        <dbReference type="EMBL" id="GFH85580.1"/>
    </source>
</evidence>
<keyword evidence="2" id="KW-0808">Transferase</keyword>
<dbReference type="EMBL" id="RAZM01000021">
    <property type="protein sequence ID" value="RLT80344.1"/>
    <property type="molecule type" value="Genomic_DNA"/>
</dbReference>
<evidence type="ECO:0000313" key="4">
    <source>
        <dbReference type="Proteomes" id="UP000267159"/>
    </source>
</evidence>
<dbReference type="Gene3D" id="3.90.550.10">
    <property type="entry name" value="Spore Coat Polysaccharide Biosynthesis Protein SpsA, Chain A"/>
    <property type="match status" value="1"/>
</dbReference>